<evidence type="ECO:0000256" key="1">
    <source>
        <dbReference type="ARBA" id="ARBA00004651"/>
    </source>
</evidence>
<accession>A0A7G3G9L5</accession>
<proteinExistence type="predicted"/>
<dbReference type="AlphaFoldDB" id="A0A7G3G9L5"/>
<evidence type="ECO:0000313" key="8">
    <source>
        <dbReference type="Proteomes" id="UP000515917"/>
    </source>
</evidence>
<evidence type="ECO:0000256" key="5">
    <source>
        <dbReference type="ARBA" id="ARBA00023136"/>
    </source>
</evidence>
<organism evidence="7 8">
    <name type="scientific">Iodobacter fluviatilis</name>
    <dbReference type="NCBI Taxonomy" id="537"/>
    <lineage>
        <taxon>Bacteria</taxon>
        <taxon>Pseudomonadati</taxon>
        <taxon>Pseudomonadota</taxon>
        <taxon>Betaproteobacteria</taxon>
        <taxon>Neisseriales</taxon>
        <taxon>Chitinibacteraceae</taxon>
        <taxon>Iodobacter</taxon>
    </lineage>
</organism>
<evidence type="ECO:0000313" key="7">
    <source>
        <dbReference type="EMBL" id="QBC43854.1"/>
    </source>
</evidence>
<feature type="transmembrane region" description="Helical" evidence="6">
    <location>
        <begin position="38"/>
        <end position="61"/>
    </location>
</feature>
<keyword evidence="5 6" id="KW-0472">Membrane</keyword>
<dbReference type="PANTHER" id="PTHR30086">
    <property type="entry name" value="ARGININE EXPORTER PROTEIN ARGO"/>
    <property type="match status" value="1"/>
</dbReference>
<dbReference type="PANTHER" id="PTHR30086:SF21">
    <property type="entry name" value="TRANSPORT PROTEIN"/>
    <property type="match status" value="1"/>
</dbReference>
<dbReference type="Proteomes" id="UP000515917">
    <property type="component" value="Chromosome"/>
</dbReference>
<dbReference type="KEGG" id="ifl:C1H71_10030"/>
<dbReference type="InterPro" id="IPR001123">
    <property type="entry name" value="LeuE-type"/>
</dbReference>
<keyword evidence="3 6" id="KW-0812">Transmembrane</keyword>
<dbReference type="GO" id="GO:0005886">
    <property type="term" value="C:plasma membrane"/>
    <property type="evidence" value="ECO:0007669"/>
    <property type="project" value="UniProtKB-SubCell"/>
</dbReference>
<comment type="subcellular location">
    <subcellularLocation>
        <location evidence="1">Cell membrane</location>
        <topology evidence="1">Multi-pass membrane protein</topology>
    </subcellularLocation>
</comment>
<dbReference type="GO" id="GO:0015171">
    <property type="term" value="F:amino acid transmembrane transporter activity"/>
    <property type="evidence" value="ECO:0007669"/>
    <property type="project" value="TreeGrafter"/>
</dbReference>
<evidence type="ECO:0000256" key="2">
    <source>
        <dbReference type="ARBA" id="ARBA00022475"/>
    </source>
</evidence>
<evidence type="ECO:0000256" key="6">
    <source>
        <dbReference type="SAM" id="Phobius"/>
    </source>
</evidence>
<dbReference type="EMBL" id="CP025781">
    <property type="protein sequence ID" value="QBC43854.1"/>
    <property type="molecule type" value="Genomic_DNA"/>
</dbReference>
<reference evidence="7 8" key="1">
    <citation type="submission" date="2018-01" db="EMBL/GenBank/DDBJ databases">
        <title>Genome sequence of Iodobacter sp. strain PCH194 isolated from Indian Trans-Himalaya.</title>
        <authorList>
            <person name="Kumar V."/>
            <person name="Thakur V."/>
            <person name="Kumar S."/>
            <person name="Singh D."/>
        </authorList>
    </citation>
    <scope>NUCLEOTIDE SEQUENCE [LARGE SCALE GENOMIC DNA]</scope>
    <source>
        <strain evidence="7 8">PCH194</strain>
    </source>
</reference>
<feature type="transmembrane region" description="Helical" evidence="6">
    <location>
        <begin position="68"/>
        <end position="86"/>
    </location>
</feature>
<gene>
    <name evidence="7" type="ORF">C1H71_10030</name>
</gene>
<protein>
    <submittedName>
        <fullName evidence="7">Lysine transporter LysE</fullName>
    </submittedName>
</protein>
<keyword evidence="2" id="KW-1003">Cell membrane</keyword>
<feature type="transmembrane region" description="Helical" evidence="6">
    <location>
        <begin position="186"/>
        <end position="203"/>
    </location>
</feature>
<evidence type="ECO:0000256" key="3">
    <source>
        <dbReference type="ARBA" id="ARBA00022692"/>
    </source>
</evidence>
<evidence type="ECO:0000256" key="4">
    <source>
        <dbReference type="ARBA" id="ARBA00022989"/>
    </source>
</evidence>
<dbReference type="PIRSF" id="PIRSF006324">
    <property type="entry name" value="LeuE"/>
    <property type="match status" value="1"/>
</dbReference>
<keyword evidence="4 6" id="KW-1133">Transmembrane helix</keyword>
<feature type="transmembrane region" description="Helical" evidence="6">
    <location>
        <begin position="146"/>
        <end position="166"/>
    </location>
</feature>
<dbReference type="Pfam" id="PF01810">
    <property type="entry name" value="LysE"/>
    <property type="match status" value="1"/>
</dbReference>
<dbReference type="RefSeq" id="WP_130106419.1">
    <property type="nucleotide sequence ID" value="NZ_CP025781.1"/>
</dbReference>
<sequence length="205" mass="21834">MNEIFAVALITILAVISPGADFAMVTRNSYLYGRKAGLLAALGIALGVQIHVMYTMLGVGLIISQSPALFTVIKIAGAIYLIYIGYKTFTSKSKLDIDLSADAGLSPFSALRNGFLTNVLNPKTTLFVVSTYTQVVNPSTPLTQQIGYGLFMSLAHGVWFSLVALFFSHQTLRSAMINGQSVLNKIIGSALLGLGVSLAFAPLTH</sequence>
<keyword evidence="8" id="KW-1185">Reference proteome</keyword>
<name>A0A7G3G9L5_9NEIS</name>